<accession>A0ABQ6MQH6</accession>
<evidence type="ECO:0000256" key="9">
    <source>
        <dbReference type="PROSITE-ProRule" id="PRU00282"/>
    </source>
</evidence>
<dbReference type="PANTHER" id="PTHR45758:SF4">
    <property type="entry name" value="MITOFERRIN-1"/>
    <property type="match status" value="1"/>
</dbReference>
<keyword evidence="5" id="KW-0677">Repeat</keyword>
<evidence type="ECO:0000256" key="1">
    <source>
        <dbReference type="ARBA" id="ARBA00004225"/>
    </source>
</evidence>
<dbReference type="PROSITE" id="PS50920">
    <property type="entry name" value="SOLCAR"/>
    <property type="match status" value="3"/>
</dbReference>
<keyword evidence="6" id="KW-1133">Transmembrane helix</keyword>
<evidence type="ECO:0008006" key="13">
    <source>
        <dbReference type="Google" id="ProtNLM"/>
    </source>
</evidence>
<dbReference type="PRINTS" id="PR00926">
    <property type="entry name" value="MITOCARRIER"/>
</dbReference>
<sequence length="332" mass="35096">METEWEEWDGSGSFAAHCVAGSFAGITEHTCMFPLDSMKTHIQSNLCTDCAPASKCGSVKPNPSTTWAGAYNNITANGANKRGLFRGMSTMFIACVPAHALYFSVYETGKSVFDADGKGMSAVEAMATGAATAVFHDSVMVPFETIKQRRQLGHYDGVYDAASRIFRGEGLAGFYRSFAVTLSMNVPYSMVVVGTNEYLRGFLRNTWLSPDGKVNLQVSMTAGATAGAVAAAATCPLDVIKTRQQTHALLNAVGTGAPMVEQTVGAAAVPLADSSVLGGLEGGMQVARSILATDGLVGFYRGWWLRATIAAPATAISWTAYDGAKKMLDAYL</sequence>
<keyword evidence="4 9" id="KW-0812">Transmembrane</keyword>
<dbReference type="PANTHER" id="PTHR45758">
    <property type="entry name" value="MITOFERRIN-1-RELATED"/>
    <property type="match status" value="1"/>
</dbReference>
<evidence type="ECO:0000256" key="5">
    <source>
        <dbReference type="ARBA" id="ARBA00022737"/>
    </source>
</evidence>
<feature type="repeat" description="Solcar" evidence="9">
    <location>
        <begin position="120"/>
        <end position="202"/>
    </location>
</feature>
<evidence type="ECO:0000313" key="12">
    <source>
        <dbReference type="Proteomes" id="UP001165060"/>
    </source>
</evidence>
<name>A0ABQ6MQH6_9STRA</name>
<feature type="repeat" description="Solcar" evidence="9">
    <location>
        <begin position="214"/>
        <end position="327"/>
    </location>
</feature>
<reference evidence="11 12" key="1">
    <citation type="journal article" date="2023" name="Commun. Biol.">
        <title>Genome analysis of Parmales, the sister group of diatoms, reveals the evolutionary specialization of diatoms from phago-mixotrophs to photoautotrophs.</title>
        <authorList>
            <person name="Ban H."/>
            <person name="Sato S."/>
            <person name="Yoshikawa S."/>
            <person name="Yamada K."/>
            <person name="Nakamura Y."/>
            <person name="Ichinomiya M."/>
            <person name="Sato N."/>
            <person name="Blanc-Mathieu R."/>
            <person name="Endo H."/>
            <person name="Kuwata A."/>
            <person name="Ogata H."/>
        </authorList>
    </citation>
    <scope>NUCLEOTIDE SEQUENCE [LARGE SCALE GENOMIC DNA]</scope>
</reference>
<keyword evidence="7" id="KW-0496">Mitochondrion</keyword>
<keyword evidence="8 9" id="KW-0472">Membrane</keyword>
<evidence type="ECO:0000313" key="11">
    <source>
        <dbReference type="EMBL" id="GMI30898.1"/>
    </source>
</evidence>
<keyword evidence="12" id="KW-1185">Reference proteome</keyword>
<dbReference type="SUPFAM" id="SSF103506">
    <property type="entry name" value="Mitochondrial carrier"/>
    <property type="match status" value="1"/>
</dbReference>
<dbReference type="Proteomes" id="UP001165060">
    <property type="component" value="Unassembled WGS sequence"/>
</dbReference>
<evidence type="ECO:0000256" key="3">
    <source>
        <dbReference type="ARBA" id="ARBA00022448"/>
    </source>
</evidence>
<dbReference type="InterPro" id="IPR002067">
    <property type="entry name" value="MCP"/>
</dbReference>
<comment type="subcellular location">
    <subcellularLocation>
        <location evidence="1">Mitochondrion membrane</location>
        <topology evidence="1">Multi-pass membrane protein</topology>
    </subcellularLocation>
</comment>
<feature type="repeat" description="Solcar" evidence="9">
    <location>
        <begin position="12"/>
        <end position="112"/>
    </location>
</feature>
<evidence type="ECO:0000256" key="7">
    <source>
        <dbReference type="ARBA" id="ARBA00023128"/>
    </source>
</evidence>
<dbReference type="Gene3D" id="1.50.40.10">
    <property type="entry name" value="Mitochondrial carrier domain"/>
    <property type="match status" value="2"/>
</dbReference>
<evidence type="ECO:0000256" key="4">
    <source>
        <dbReference type="ARBA" id="ARBA00022692"/>
    </source>
</evidence>
<dbReference type="InterPro" id="IPR018108">
    <property type="entry name" value="MCP_transmembrane"/>
</dbReference>
<proteinExistence type="inferred from homology"/>
<keyword evidence="3 10" id="KW-0813">Transport</keyword>
<organism evidence="11 12">
    <name type="scientific">Tetraparma gracilis</name>
    <dbReference type="NCBI Taxonomy" id="2962635"/>
    <lineage>
        <taxon>Eukaryota</taxon>
        <taxon>Sar</taxon>
        <taxon>Stramenopiles</taxon>
        <taxon>Ochrophyta</taxon>
        <taxon>Bolidophyceae</taxon>
        <taxon>Parmales</taxon>
        <taxon>Triparmaceae</taxon>
        <taxon>Tetraparma</taxon>
    </lineage>
</organism>
<comment type="caution">
    <text evidence="11">The sequence shown here is derived from an EMBL/GenBank/DDBJ whole genome shotgun (WGS) entry which is preliminary data.</text>
</comment>
<gene>
    <name evidence="11" type="ORF">TeGR_g7241</name>
</gene>
<dbReference type="EMBL" id="BRYB01000479">
    <property type="protein sequence ID" value="GMI30898.1"/>
    <property type="molecule type" value="Genomic_DNA"/>
</dbReference>
<dbReference type="InterPro" id="IPR023395">
    <property type="entry name" value="MCP_dom_sf"/>
</dbReference>
<evidence type="ECO:0000256" key="10">
    <source>
        <dbReference type="RuleBase" id="RU000488"/>
    </source>
</evidence>
<comment type="similarity">
    <text evidence="2 10">Belongs to the mitochondrial carrier (TC 2.A.29) family.</text>
</comment>
<evidence type="ECO:0000256" key="8">
    <source>
        <dbReference type="ARBA" id="ARBA00023136"/>
    </source>
</evidence>
<evidence type="ECO:0000256" key="2">
    <source>
        <dbReference type="ARBA" id="ARBA00006375"/>
    </source>
</evidence>
<dbReference type="Pfam" id="PF00153">
    <property type="entry name" value="Mito_carr"/>
    <property type="match status" value="3"/>
</dbReference>
<protein>
    <recommendedName>
        <fullName evidence="13">Mitochondrial carrier protein</fullName>
    </recommendedName>
</protein>
<evidence type="ECO:0000256" key="6">
    <source>
        <dbReference type="ARBA" id="ARBA00022989"/>
    </source>
</evidence>